<dbReference type="SUPFAM" id="SSF101874">
    <property type="entry name" value="YceI-like"/>
    <property type="match status" value="1"/>
</dbReference>
<comment type="caution">
    <text evidence="3">The sequence shown here is derived from an EMBL/GenBank/DDBJ whole genome shotgun (WGS) entry which is preliminary data.</text>
</comment>
<dbReference type="SMART" id="SM00867">
    <property type="entry name" value="YceI"/>
    <property type="match status" value="1"/>
</dbReference>
<organism evidence="3 4">
    <name type="scientific">Gordonia rhizosphera NBRC 16068</name>
    <dbReference type="NCBI Taxonomy" id="1108045"/>
    <lineage>
        <taxon>Bacteria</taxon>
        <taxon>Bacillati</taxon>
        <taxon>Actinomycetota</taxon>
        <taxon>Actinomycetes</taxon>
        <taxon>Mycobacteriales</taxon>
        <taxon>Gordoniaceae</taxon>
        <taxon>Gordonia</taxon>
    </lineage>
</organism>
<evidence type="ECO:0000256" key="1">
    <source>
        <dbReference type="ARBA" id="ARBA00008812"/>
    </source>
</evidence>
<evidence type="ECO:0000313" key="3">
    <source>
        <dbReference type="EMBL" id="GAB90813.1"/>
    </source>
</evidence>
<reference evidence="3 4" key="1">
    <citation type="submission" date="2012-08" db="EMBL/GenBank/DDBJ databases">
        <title>Whole genome shotgun sequence of Gordonia rhizosphera NBRC 16068.</title>
        <authorList>
            <person name="Takarada H."/>
            <person name="Isaki S."/>
            <person name="Hosoyama A."/>
            <person name="Tsuchikane K."/>
            <person name="Katsumata H."/>
            <person name="Baba S."/>
            <person name="Ohji S."/>
            <person name="Yamazaki S."/>
            <person name="Fujita N."/>
        </authorList>
    </citation>
    <scope>NUCLEOTIDE SEQUENCE [LARGE SCALE GENOMIC DNA]</scope>
    <source>
        <strain evidence="3 4">NBRC 16068</strain>
    </source>
</reference>
<dbReference type="Proteomes" id="UP000008363">
    <property type="component" value="Unassembled WGS sequence"/>
</dbReference>
<dbReference type="eggNOG" id="COG2353">
    <property type="taxonomic scope" value="Bacteria"/>
</dbReference>
<name>K6V408_9ACTN</name>
<keyword evidence="4" id="KW-1185">Reference proteome</keyword>
<gene>
    <name evidence="3" type="ORF">GORHZ_118_00290</name>
</gene>
<sequence length="183" mass="19756">MKDAIWELTAADGSVIVHTGVTGRAARTGHRLTIEMQRWSASVTWRDGEPTGLKATIPVDSLQVRSGEGGLTPFTGVEKSVARANALKTLRADRFSDITFEASSIEKSVDGYHVDGTLTIHGQSRSHGLDLTVDDRGDRWAITTDTGITQSDFGIKPYSQMMGALKVADDVRVAVDVTHTKSD</sequence>
<protein>
    <recommendedName>
        <fullName evidence="2">Lipid/polyisoprenoid-binding YceI-like domain-containing protein</fullName>
    </recommendedName>
</protein>
<dbReference type="AlphaFoldDB" id="K6V408"/>
<dbReference type="STRING" id="1108045.GORHZ_118_00290"/>
<accession>K6V408</accession>
<evidence type="ECO:0000313" key="4">
    <source>
        <dbReference type="Proteomes" id="UP000008363"/>
    </source>
</evidence>
<evidence type="ECO:0000259" key="2">
    <source>
        <dbReference type="SMART" id="SM00867"/>
    </source>
</evidence>
<dbReference type="InterPro" id="IPR036761">
    <property type="entry name" value="TTHA0802/YceI-like_sf"/>
</dbReference>
<dbReference type="PANTHER" id="PTHR34406:SF1">
    <property type="entry name" value="PROTEIN YCEI"/>
    <property type="match status" value="1"/>
</dbReference>
<comment type="similarity">
    <text evidence="1">Belongs to the UPF0312 family.</text>
</comment>
<dbReference type="EMBL" id="BAHC01000118">
    <property type="protein sequence ID" value="GAB90813.1"/>
    <property type="molecule type" value="Genomic_DNA"/>
</dbReference>
<dbReference type="InterPro" id="IPR007372">
    <property type="entry name" value="Lipid/polyisoprenoid-bd_YceI"/>
</dbReference>
<feature type="domain" description="Lipid/polyisoprenoid-binding YceI-like" evidence="2">
    <location>
        <begin position="5"/>
        <end position="180"/>
    </location>
</feature>
<dbReference type="Pfam" id="PF04264">
    <property type="entry name" value="YceI"/>
    <property type="match status" value="1"/>
</dbReference>
<dbReference type="PANTHER" id="PTHR34406">
    <property type="entry name" value="PROTEIN YCEI"/>
    <property type="match status" value="1"/>
</dbReference>
<dbReference type="Gene3D" id="2.40.128.110">
    <property type="entry name" value="Lipid/polyisoprenoid-binding, YceI-like"/>
    <property type="match status" value="1"/>
</dbReference>
<proteinExistence type="inferred from homology"/>